<dbReference type="Pfam" id="PF05721">
    <property type="entry name" value="PhyH"/>
    <property type="match status" value="1"/>
</dbReference>
<evidence type="ECO:0008006" key="4">
    <source>
        <dbReference type="Google" id="ProtNLM"/>
    </source>
</evidence>
<organism evidence="2 3">
    <name type="scientific">Dankookia rubra</name>
    <dbReference type="NCBI Taxonomy" id="1442381"/>
    <lineage>
        <taxon>Bacteria</taxon>
        <taxon>Pseudomonadati</taxon>
        <taxon>Pseudomonadota</taxon>
        <taxon>Alphaproteobacteria</taxon>
        <taxon>Acetobacterales</taxon>
        <taxon>Roseomonadaceae</taxon>
        <taxon>Dankookia</taxon>
    </lineage>
</organism>
<dbReference type="AlphaFoldDB" id="A0A4R5QKX6"/>
<proteinExistence type="predicted"/>
<dbReference type="OrthoDB" id="9791262at2"/>
<dbReference type="PANTHER" id="PTHR20883">
    <property type="entry name" value="PHYTANOYL-COA DIOXYGENASE DOMAIN CONTAINING 1"/>
    <property type="match status" value="1"/>
</dbReference>
<sequence length="288" mass="32045">MSCPSWTGPPQGRRRRGRARSAAWLHRPVVDNAKGSIVITKGHHRAFRRGGFVGLEKFATPAEVAASRMILGGLFSRRAALAEGHLTDFAAPAIDFDRPWMLQLRYPCDRASELETLAIRARAHATARRILGADAIFAFDHAVIKPPHDGSPTPWHQDIAFHDAWDRHLNLTFWIPLQDVGPVNDCLHFIAGNHRGQLEAHQPIGGNRRVRGLGVPRPSSEGAIAVPRPAGGVSIHERRMLRYAGPKRSAAPRRSHALAFKRRRRDWLERQRFGPMLRAPLAGLIRAG</sequence>
<dbReference type="Proteomes" id="UP000295096">
    <property type="component" value="Unassembled WGS sequence"/>
</dbReference>
<reference evidence="2 3" key="1">
    <citation type="journal article" date="2016" name="J. Microbiol.">
        <title>Dankookia rubra gen. nov., sp. nov., an alphaproteobacterium isolated from sediment of a shallow stream.</title>
        <authorList>
            <person name="Kim W.H."/>
            <person name="Kim D.H."/>
            <person name="Kang K."/>
            <person name="Ahn T.Y."/>
        </authorList>
    </citation>
    <scope>NUCLEOTIDE SEQUENCE [LARGE SCALE GENOMIC DNA]</scope>
    <source>
        <strain evidence="2 3">JCM30602</strain>
    </source>
</reference>
<accession>A0A4R5QKX6</accession>
<protein>
    <recommendedName>
        <fullName evidence="4">Phytanoyl-CoA dioxygenase family protein</fullName>
    </recommendedName>
</protein>
<evidence type="ECO:0000313" key="2">
    <source>
        <dbReference type="EMBL" id="TDH64132.1"/>
    </source>
</evidence>
<evidence type="ECO:0000313" key="3">
    <source>
        <dbReference type="Proteomes" id="UP000295096"/>
    </source>
</evidence>
<dbReference type="InterPro" id="IPR008775">
    <property type="entry name" value="Phytyl_CoA_dOase-like"/>
</dbReference>
<dbReference type="GO" id="GO:0016706">
    <property type="term" value="F:2-oxoglutarate-dependent dioxygenase activity"/>
    <property type="evidence" value="ECO:0007669"/>
    <property type="project" value="UniProtKB-ARBA"/>
</dbReference>
<dbReference type="GO" id="GO:0005506">
    <property type="term" value="F:iron ion binding"/>
    <property type="evidence" value="ECO:0007669"/>
    <property type="project" value="UniProtKB-ARBA"/>
</dbReference>
<keyword evidence="3" id="KW-1185">Reference proteome</keyword>
<feature type="region of interest" description="Disordered" evidence="1">
    <location>
        <begin position="1"/>
        <end position="20"/>
    </location>
</feature>
<name>A0A4R5QKX6_9PROT</name>
<dbReference type="EMBL" id="SMSJ01000002">
    <property type="protein sequence ID" value="TDH64132.1"/>
    <property type="molecule type" value="Genomic_DNA"/>
</dbReference>
<gene>
    <name evidence="2" type="ORF">E2C06_01935</name>
</gene>
<dbReference type="SUPFAM" id="SSF51197">
    <property type="entry name" value="Clavaminate synthase-like"/>
    <property type="match status" value="1"/>
</dbReference>
<comment type="caution">
    <text evidence="2">The sequence shown here is derived from an EMBL/GenBank/DDBJ whole genome shotgun (WGS) entry which is preliminary data.</text>
</comment>
<evidence type="ECO:0000256" key="1">
    <source>
        <dbReference type="SAM" id="MobiDB-lite"/>
    </source>
</evidence>
<dbReference type="Gene3D" id="2.60.120.620">
    <property type="entry name" value="q2cbj1_9rhob like domain"/>
    <property type="match status" value="1"/>
</dbReference>
<dbReference type="PANTHER" id="PTHR20883:SF46">
    <property type="entry name" value="PHYTANOYL-COA HYDROXYLASE"/>
    <property type="match status" value="1"/>
</dbReference>